<protein>
    <submittedName>
        <fullName evidence="1">SAM-dependent methyltransferase</fullName>
    </submittedName>
</protein>
<comment type="caution">
    <text evidence="1">The sequence shown here is derived from an EMBL/GenBank/DDBJ whole genome shotgun (WGS) entry which is preliminary data.</text>
</comment>
<dbReference type="GO" id="GO:0160105">
    <property type="term" value="F:tRNA (adenine(22)-N1)-methyltransferase activity"/>
    <property type="evidence" value="ECO:0007669"/>
    <property type="project" value="InterPro"/>
</dbReference>
<reference evidence="1 2" key="1">
    <citation type="submission" date="2019-04" db="EMBL/GenBank/DDBJ databases">
        <title>A pseudo-fructophilic Leuconostoc citreum strain F192-5 isolated from peel of satsuma mandarin: the first report for isolation and characterization of strain-dependent fructophilic-like characteristics.</title>
        <authorList>
            <person name="Maeno S."/>
            <person name="Tanizawa Y."/>
            <person name="Kajikawa A."/>
            <person name="Kanesaki Y."/>
            <person name="Kubota E."/>
            <person name="Arita M."/>
            <person name="Leon D."/>
            <person name="Endo A."/>
        </authorList>
    </citation>
    <scope>NUCLEOTIDE SEQUENCE [LARGE SCALE GENOMIC DNA]</scope>
    <source>
        <strain evidence="1 2">F192-5</strain>
    </source>
</reference>
<name>A0A5A5TZD5_LEUCI</name>
<evidence type="ECO:0000313" key="2">
    <source>
        <dbReference type="Proteomes" id="UP000323274"/>
    </source>
</evidence>
<dbReference type="Gene3D" id="1.10.287.1890">
    <property type="match status" value="1"/>
</dbReference>
<dbReference type="RefSeq" id="WP_149333570.1">
    <property type="nucleotide sequence ID" value="NZ_BJJW01000002.1"/>
</dbReference>
<gene>
    <name evidence="1" type="ORF">LCIT_01850</name>
</gene>
<dbReference type="PIRSF" id="PIRSF018637">
    <property type="entry name" value="TrmK"/>
    <property type="match status" value="1"/>
</dbReference>
<dbReference type="AlphaFoldDB" id="A0A5A5TZD5"/>
<organism evidence="1 2">
    <name type="scientific">Leuconostoc citreum</name>
    <dbReference type="NCBI Taxonomy" id="33964"/>
    <lineage>
        <taxon>Bacteria</taxon>
        <taxon>Bacillati</taxon>
        <taxon>Bacillota</taxon>
        <taxon>Bacilli</taxon>
        <taxon>Lactobacillales</taxon>
        <taxon>Lactobacillaceae</taxon>
        <taxon>Leuconostoc</taxon>
    </lineage>
</organism>
<sequence length="229" mass="25877">MDSLNLSPRLAMVARFVTPGARIADIGSDHGYLPAHLLLNQNITYAVIGEVASGPLENAKHELDRRHLTAYTQVRLANGLAAILPEDNVTEVTIAGMGGILISEILSAGYQRHQKFEKLILQPNTDEQVLRIWLEQHHYQITAEDIVQEGKHFYEVIVAQPGEQVLSETDRLFGPLLRKQQAPAFFAKWQKELQRIETIFDNLAAADKVETSAYQEWHIRYTQIQEVLS</sequence>
<dbReference type="GO" id="GO:0032259">
    <property type="term" value="P:methylation"/>
    <property type="evidence" value="ECO:0007669"/>
    <property type="project" value="UniProtKB-KW"/>
</dbReference>
<dbReference type="EMBL" id="BJJW01000002">
    <property type="protein sequence ID" value="GDZ82943.1"/>
    <property type="molecule type" value="Genomic_DNA"/>
</dbReference>
<proteinExistence type="predicted"/>
<dbReference type="Pfam" id="PF04816">
    <property type="entry name" value="TrmK"/>
    <property type="match status" value="1"/>
</dbReference>
<dbReference type="Proteomes" id="UP000323274">
    <property type="component" value="Unassembled WGS sequence"/>
</dbReference>
<dbReference type="PANTHER" id="PTHR38451">
    <property type="entry name" value="TRNA (ADENINE(22)-N(1))-METHYLTRANSFERASE"/>
    <property type="match status" value="1"/>
</dbReference>
<accession>A0A5A5TZD5</accession>
<keyword evidence="1" id="KW-0489">Methyltransferase</keyword>
<dbReference type="Gene3D" id="3.40.50.150">
    <property type="entry name" value="Vaccinia Virus protein VP39"/>
    <property type="match status" value="1"/>
</dbReference>
<evidence type="ECO:0000313" key="1">
    <source>
        <dbReference type="EMBL" id="GDZ82943.1"/>
    </source>
</evidence>
<keyword evidence="1" id="KW-0808">Transferase</keyword>
<dbReference type="SUPFAM" id="SSF53335">
    <property type="entry name" value="S-adenosyl-L-methionine-dependent methyltransferases"/>
    <property type="match status" value="1"/>
</dbReference>
<dbReference type="InterPro" id="IPR029063">
    <property type="entry name" value="SAM-dependent_MTases_sf"/>
</dbReference>
<dbReference type="InterPro" id="IPR006901">
    <property type="entry name" value="TrmK"/>
</dbReference>
<dbReference type="PANTHER" id="PTHR38451:SF1">
    <property type="entry name" value="TRNA (ADENINE(22)-N(1))-METHYLTRANSFERASE"/>
    <property type="match status" value="1"/>
</dbReference>